<gene>
    <name evidence="3" type="ORF">H3V42_07370</name>
</gene>
<dbReference type="EMBL" id="CP060122">
    <property type="protein sequence ID" value="QNG47421.1"/>
    <property type="molecule type" value="Genomic_DNA"/>
</dbReference>
<reference evidence="3 4" key="1">
    <citation type="submission" date="2020-07" db="EMBL/GenBank/DDBJ databases">
        <title>Whole genome sequence of Sphingobium yanoikuyae A3.</title>
        <authorList>
            <person name="Han S.-S."/>
        </authorList>
    </citation>
    <scope>NUCLEOTIDE SEQUENCE [LARGE SCALE GENOMIC DNA]</scope>
    <source>
        <strain evidence="3 4">A3</strain>
    </source>
</reference>
<evidence type="ECO:0000259" key="2">
    <source>
        <dbReference type="Pfam" id="PF24729"/>
    </source>
</evidence>
<organism evidence="3 4">
    <name type="scientific">Sphingobium yanoikuyae</name>
    <name type="common">Sphingomonas yanoikuyae</name>
    <dbReference type="NCBI Taxonomy" id="13690"/>
    <lineage>
        <taxon>Bacteria</taxon>
        <taxon>Pseudomonadati</taxon>
        <taxon>Pseudomonadota</taxon>
        <taxon>Alphaproteobacteria</taxon>
        <taxon>Sphingomonadales</taxon>
        <taxon>Sphingomonadaceae</taxon>
        <taxon>Sphingobium</taxon>
    </lineage>
</organism>
<evidence type="ECO:0000256" key="1">
    <source>
        <dbReference type="ARBA" id="ARBA00022741"/>
    </source>
</evidence>
<dbReference type="Pfam" id="PF24729">
    <property type="entry name" value="Acb2_Tad1_hairpin"/>
    <property type="match status" value="1"/>
</dbReference>
<evidence type="ECO:0000313" key="3">
    <source>
        <dbReference type="EMBL" id="QNG47421.1"/>
    </source>
</evidence>
<evidence type="ECO:0000313" key="4">
    <source>
        <dbReference type="Proteomes" id="UP000515377"/>
    </source>
</evidence>
<sequence>MEKAEGLPVAGYRAQGEQAIATVNHFKEVEERLLRDIDAMRDTAEGPRFDPRWLSIAQTTLEQGFMALNRAVFQPSRIRLPGDEKPE</sequence>
<proteinExistence type="predicted"/>
<dbReference type="GO" id="GO:0000166">
    <property type="term" value="F:nucleotide binding"/>
    <property type="evidence" value="ECO:0007669"/>
    <property type="project" value="UniProtKB-KW"/>
</dbReference>
<dbReference type="Proteomes" id="UP000515377">
    <property type="component" value="Chromosome"/>
</dbReference>
<accession>A0A9X7UBK8</accession>
<dbReference type="AlphaFoldDB" id="A0A9X7UBK8"/>
<feature type="domain" description="Acb2/Tad1 hairpin" evidence="2">
    <location>
        <begin position="11"/>
        <end position="73"/>
    </location>
</feature>
<name>A0A9X7UBK8_SPHYA</name>
<keyword evidence="1" id="KW-0547">Nucleotide-binding</keyword>
<protein>
    <submittedName>
        <fullName evidence="3">Cyclic nucleotide-binding protein</fullName>
    </submittedName>
</protein>
<dbReference type="InterPro" id="IPR056098">
    <property type="entry name" value="Acb2/Tad1_hairpin"/>
</dbReference>